<comment type="similarity">
    <text evidence="2 12">Belongs to the cytochrome ubiquinol oxidase subunit 1 family.</text>
</comment>
<comment type="subcellular location">
    <subcellularLocation>
        <location evidence="1">Cell membrane</location>
        <topology evidence="1">Multi-pass membrane protein</topology>
    </subcellularLocation>
</comment>
<protein>
    <submittedName>
        <fullName evidence="13">Cytochrome ubiquinol oxidase subunit I</fullName>
    </submittedName>
</protein>
<feature type="transmembrane region" description="Helical" evidence="12">
    <location>
        <begin position="127"/>
        <end position="150"/>
    </location>
</feature>
<keyword evidence="10 12" id="KW-0408">Iron</keyword>
<organism evidence="13 14">
    <name type="scientific">Brooklawnia propionicigenes</name>
    <dbReference type="NCBI Taxonomy" id="3041175"/>
    <lineage>
        <taxon>Bacteria</taxon>
        <taxon>Bacillati</taxon>
        <taxon>Actinomycetota</taxon>
        <taxon>Actinomycetes</taxon>
        <taxon>Propionibacteriales</taxon>
        <taxon>Propionibacteriaceae</taxon>
        <taxon>Brooklawnia</taxon>
    </lineage>
</organism>
<keyword evidence="3 12" id="KW-0813">Transport</keyword>
<dbReference type="Pfam" id="PF01654">
    <property type="entry name" value="Cyt_bd_oxida_I"/>
    <property type="match status" value="1"/>
</dbReference>
<evidence type="ECO:0000256" key="1">
    <source>
        <dbReference type="ARBA" id="ARBA00004651"/>
    </source>
</evidence>
<accession>A0AAN0MGH8</accession>
<dbReference type="Proteomes" id="UP001431656">
    <property type="component" value="Chromosome"/>
</dbReference>
<dbReference type="EMBL" id="AP028056">
    <property type="protein sequence ID" value="BEH01899.1"/>
    <property type="molecule type" value="Genomic_DNA"/>
</dbReference>
<reference evidence="13" key="1">
    <citation type="journal article" date="2024" name="Int. J. Syst. Evol. Microbiol.">
        <title>Brooklawnia propionicigenes sp. nov., a facultatively anaerobic, propionate-producing bacterium isolated from a methanogenic reactor treating waste from cattle farms.</title>
        <authorList>
            <person name="Akita Y."/>
            <person name="Ueki A."/>
            <person name="Tonouchi A."/>
            <person name="Sugawara Y."/>
            <person name="Honma S."/>
            <person name="Kaku N."/>
            <person name="Ueki K."/>
        </authorList>
    </citation>
    <scope>NUCLEOTIDE SEQUENCE</scope>
    <source>
        <strain evidence="13">SH051</strain>
    </source>
</reference>
<evidence type="ECO:0000256" key="12">
    <source>
        <dbReference type="PIRNR" id="PIRNR006446"/>
    </source>
</evidence>
<feature type="transmembrane region" description="Helical" evidence="12">
    <location>
        <begin position="16"/>
        <end position="36"/>
    </location>
</feature>
<dbReference type="PANTHER" id="PTHR30365">
    <property type="entry name" value="CYTOCHROME D UBIQUINOL OXIDASE"/>
    <property type="match status" value="1"/>
</dbReference>
<dbReference type="RefSeq" id="WP_286268224.1">
    <property type="nucleotide sequence ID" value="NZ_AP028056.1"/>
</dbReference>
<dbReference type="AlphaFoldDB" id="A0AAN0MGH8"/>
<dbReference type="GO" id="GO:0009055">
    <property type="term" value="F:electron transfer activity"/>
    <property type="evidence" value="ECO:0007669"/>
    <property type="project" value="UniProtKB-UniRule"/>
</dbReference>
<feature type="transmembrane region" description="Helical" evidence="12">
    <location>
        <begin position="400"/>
        <end position="422"/>
    </location>
</feature>
<keyword evidence="5 12" id="KW-0349">Heme</keyword>
<keyword evidence="7 12" id="KW-0479">Metal-binding</keyword>
<keyword evidence="11 12" id="KW-0472">Membrane</keyword>
<evidence type="ECO:0000256" key="6">
    <source>
        <dbReference type="ARBA" id="ARBA00022692"/>
    </source>
</evidence>
<evidence type="ECO:0000256" key="2">
    <source>
        <dbReference type="ARBA" id="ARBA00009819"/>
    </source>
</evidence>
<feature type="transmembrane region" description="Helical" evidence="12">
    <location>
        <begin position="185"/>
        <end position="205"/>
    </location>
</feature>
<gene>
    <name evidence="13" type="ORF">brsh051_11800</name>
</gene>
<evidence type="ECO:0000313" key="14">
    <source>
        <dbReference type="Proteomes" id="UP001431656"/>
    </source>
</evidence>
<sequence length="501" mass="55803">MDAQVLARWQFGITTVYHFFFVPMTIGTSWMVAILQTRWLRTGDDQWLRLTKFFSKLFLINFAAGVVTGIVQEFQFGMNWSEYSRFVGDIFGAPLALEALVAFFLESTFIGLWIFGWDRLPRVLHNLCMYLVALGSTISAIFILAANTFMQNPVGATYRNGRAELADFTALFTNPFFLVTFPHQIAASFMVAGGLLAGVGCWKLAKNHRDAPEGTVHPDDEAWRKSSRMGAWVMIVAALAVFGTGHAQAQIEAELQPMKLAASEGLLDTTQGAGFAIVGIYTQERDNQGITRVTEVWSFEVPYALSILAFNDPNAEVMGINDLTEQYLADGIRDVNGNRTQLQEEFSSQLAQLSVDPVPNVMIAFYSFRLMIGLGTLAMLIGVLILWFTRKGHYPPTNKIWQYTMGALPFMPLFANSFGWILTEMGRQPWIVYGVLPTWTANSPTVSAGQVIFSMTAFTLVYGIIAVLVLKLFFTYIAKGLPDVTPPEVSKDTDQPMSFAY</sequence>
<evidence type="ECO:0000256" key="11">
    <source>
        <dbReference type="ARBA" id="ARBA00023136"/>
    </source>
</evidence>
<dbReference type="PIRSF" id="PIRSF006446">
    <property type="entry name" value="Cyt_quinol_oxidase_1"/>
    <property type="match status" value="1"/>
</dbReference>
<evidence type="ECO:0000256" key="10">
    <source>
        <dbReference type="ARBA" id="ARBA00023004"/>
    </source>
</evidence>
<proteinExistence type="inferred from homology"/>
<evidence type="ECO:0000313" key="13">
    <source>
        <dbReference type="EMBL" id="BEH01899.1"/>
    </source>
</evidence>
<dbReference type="GO" id="GO:0019646">
    <property type="term" value="P:aerobic electron transport chain"/>
    <property type="evidence" value="ECO:0007669"/>
    <property type="project" value="InterPro"/>
</dbReference>
<name>A0AAN0MGH8_9ACTN</name>
<feature type="transmembrane region" description="Helical" evidence="12">
    <location>
        <begin position="231"/>
        <end position="249"/>
    </location>
</feature>
<dbReference type="GO" id="GO:0005886">
    <property type="term" value="C:plasma membrane"/>
    <property type="evidence" value="ECO:0007669"/>
    <property type="project" value="UniProtKB-SubCell"/>
</dbReference>
<dbReference type="PANTHER" id="PTHR30365:SF15">
    <property type="entry name" value="CYTOCHROME BD UBIQUINOL OXIDASE SUBUNIT 1"/>
    <property type="match status" value="1"/>
</dbReference>
<dbReference type="GO" id="GO:0046872">
    <property type="term" value="F:metal ion binding"/>
    <property type="evidence" value="ECO:0007669"/>
    <property type="project" value="UniProtKB-UniRule"/>
</dbReference>
<dbReference type="KEGG" id="broo:brsh051_11800"/>
<keyword evidence="4 12" id="KW-1003">Cell membrane</keyword>
<dbReference type="GO" id="GO:0016682">
    <property type="term" value="F:oxidoreductase activity, acting on diphenols and related substances as donors, oxygen as acceptor"/>
    <property type="evidence" value="ECO:0007669"/>
    <property type="project" value="TreeGrafter"/>
</dbReference>
<evidence type="ECO:0000256" key="8">
    <source>
        <dbReference type="ARBA" id="ARBA00022982"/>
    </source>
</evidence>
<feature type="transmembrane region" description="Helical" evidence="12">
    <location>
        <begin position="57"/>
        <end position="78"/>
    </location>
</feature>
<feature type="transmembrane region" description="Helical" evidence="12">
    <location>
        <begin position="451"/>
        <end position="474"/>
    </location>
</feature>
<evidence type="ECO:0000256" key="7">
    <source>
        <dbReference type="ARBA" id="ARBA00022723"/>
    </source>
</evidence>
<keyword evidence="9 12" id="KW-1133">Transmembrane helix</keyword>
<dbReference type="InterPro" id="IPR002585">
    <property type="entry name" value="Cyt-d_ubiquinol_oxidase_su_1"/>
</dbReference>
<evidence type="ECO:0000256" key="5">
    <source>
        <dbReference type="ARBA" id="ARBA00022617"/>
    </source>
</evidence>
<evidence type="ECO:0000256" key="3">
    <source>
        <dbReference type="ARBA" id="ARBA00022448"/>
    </source>
</evidence>
<keyword evidence="14" id="KW-1185">Reference proteome</keyword>
<feature type="transmembrane region" description="Helical" evidence="12">
    <location>
        <begin position="363"/>
        <end position="388"/>
    </location>
</feature>
<feature type="transmembrane region" description="Helical" evidence="12">
    <location>
        <begin position="90"/>
        <end position="115"/>
    </location>
</feature>
<dbReference type="GO" id="GO:0020037">
    <property type="term" value="F:heme binding"/>
    <property type="evidence" value="ECO:0007669"/>
    <property type="project" value="TreeGrafter"/>
</dbReference>
<keyword evidence="6 12" id="KW-0812">Transmembrane</keyword>
<dbReference type="GO" id="GO:0070069">
    <property type="term" value="C:cytochrome complex"/>
    <property type="evidence" value="ECO:0007669"/>
    <property type="project" value="UniProtKB-UniRule"/>
</dbReference>
<evidence type="ECO:0000256" key="9">
    <source>
        <dbReference type="ARBA" id="ARBA00022989"/>
    </source>
</evidence>
<evidence type="ECO:0000256" key="4">
    <source>
        <dbReference type="ARBA" id="ARBA00022475"/>
    </source>
</evidence>
<keyword evidence="8 12" id="KW-0249">Electron transport</keyword>